<dbReference type="RefSeq" id="WP_343979401.1">
    <property type="nucleotide sequence ID" value="NZ_BAAAJG010000011.1"/>
</dbReference>
<dbReference type="EMBL" id="JBHUCP010000026">
    <property type="protein sequence ID" value="MFD1533683.1"/>
    <property type="molecule type" value="Genomic_DNA"/>
</dbReference>
<accession>A0ABW4FU82</accession>
<evidence type="ECO:0000313" key="1">
    <source>
        <dbReference type="EMBL" id="MFD1533683.1"/>
    </source>
</evidence>
<sequence>MIPRAARPELITRPWSMICWARSLAMSPGIANPIPAATPPMPWFTAATEGMPTTLRSRLTSGPPLLPGLIGALVWIV</sequence>
<organism evidence="1 2">
    <name type="scientific">Pseudonocardia aurantiaca</name>
    <dbReference type="NCBI Taxonomy" id="75290"/>
    <lineage>
        <taxon>Bacteria</taxon>
        <taxon>Bacillati</taxon>
        <taxon>Actinomycetota</taxon>
        <taxon>Actinomycetes</taxon>
        <taxon>Pseudonocardiales</taxon>
        <taxon>Pseudonocardiaceae</taxon>
        <taxon>Pseudonocardia</taxon>
    </lineage>
</organism>
<gene>
    <name evidence="1" type="ORF">ACFSCY_30110</name>
</gene>
<protein>
    <submittedName>
        <fullName evidence="1">Uncharacterized protein</fullName>
    </submittedName>
</protein>
<dbReference type="Proteomes" id="UP001597145">
    <property type="component" value="Unassembled WGS sequence"/>
</dbReference>
<name>A0ABW4FU82_9PSEU</name>
<keyword evidence="2" id="KW-1185">Reference proteome</keyword>
<reference evidence="2" key="1">
    <citation type="journal article" date="2019" name="Int. J. Syst. Evol. Microbiol.">
        <title>The Global Catalogue of Microorganisms (GCM) 10K type strain sequencing project: providing services to taxonomists for standard genome sequencing and annotation.</title>
        <authorList>
            <consortium name="The Broad Institute Genomics Platform"/>
            <consortium name="The Broad Institute Genome Sequencing Center for Infectious Disease"/>
            <person name="Wu L."/>
            <person name="Ma J."/>
        </authorList>
    </citation>
    <scope>NUCLEOTIDE SEQUENCE [LARGE SCALE GENOMIC DNA]</scope>
    <source>
        <strain evidence="2">JCM 12165</strain>
    </source>
</reference>
<comment type="caution">
    <text evidence="1">The sequence shown here is derived from an EMBL/GenBank/DDBJ whole genome shotgun (WGS) entry which is preliminary data.</text>
</comment>
<proteinExistence type="predicted"/>
<evidence type="ECO:0000313" key="2">
    <source>
        <dbReference type="Proteomes" id="UP001597145"/>
    </source>
</evidence>